<reference evidence="3" key="2">
    <citation type="submission" date="2025-08" db="UniProtKB">
        <authorList>
            <consortium name="RefSeq"/>
        </authorList>
    </citation>
    <scope>IDENTIFICATION</scope>
    <source>
        <tissue evidence="3">Young leaves</tissue>
    </source>
</reference>
<gene>
    <name evidence="3" type="primary">LOC113863478</name>
</gene>
<keyword evidence="1" id="KW-1133">Transmembrane helix</keyword>
<organism evidence="2 3">
    <name type="scientific">Abrus precatorius</name>
    <name type="common">Indian licorice</name>
    <name type="synonym">Glycine abrus</name>
    <dbReference type="NCBI Taxonomy" id="3816"/>
    <lineage>
        <taxon>Eukaryota</taxon>
        <taxon>Viridiplantae</taxon>
        <taxon>Streptophyta</taxon>
        <taxon>Embryophyta</taxon>
        <taxon>Tracheophyta</taxon>
        <taxon>Spermatophyta</taxon>
        <taxon>Magnoliopsida</taxon>
        <taxon>eudicotyledons</taxon>
        <taxon>Gunneridae</taxon>
        <taxon>Pentapetalae</taxon>
        <taxon>rosids</taxon>
        <taxon>fabids</taxon>
        <taxon>Fabales</taxon>
        <taxon>Fabaceae</taxon>
        <taxon>Papilionoideae</taxon>
        <taxon>50 kb inversion clade</taxon>
        <taxon>NPAAA clade</taxon>
        <taxon>indigoferoid/millettioid clade</taxon>
        <taxon>Abreae</taxon>
        <taxon>Abrus</taxon>
    </lineage>
</organism>
<keyword evidence="2" id="KW-1185">Reference proteome</keyword>
<feature type="transmembrane region" description="Helical" evidence="1">
    <location>
        <begin position="89"/>
        <end position="119"/>
    </location>
</feature>
<keyword evidence="1" id="KW-0472">Membrane</keyword>
<name>A0A8B8LDP1_ABRPR</name>
<sequence length="276" mass="31261">MEGFPQQESDLNQSGQLDRIEADIDDEGLKSFKRFLLEQSKQINRRPVLEFDRDWFSSAPEQEYKNYSLLYWVLSLTHNHPKNASTFKAFLVCLLLSVIGLSPRFHWALLMLSCGFLIYQANSITTQFYSQFGNSTNSNAPHSLPLLSFSEAFAKLLPVMKPITMFILSYPVTLLLACPIQLILQIFIMLLLIFVPFHNFSEIVGKVSSGVNVAFGPFHLPLIVFTILGAFALSLILLLVILLGLYLFWLWILKGRPSLKNIEGSVKDLSEILIGI</sequence>
<evidence type="ECO:0000313" key="3">
    <source>
        <dbReference type="RefSeq" id="XP_027352874.1"/>
    </source>
</evidence>
<feature type="transmembrane region" description="Helical" evidence="1">
    <location>
        <begin position="218"/>
        <end position="251"/>
    </location>
</feature>
<feature type="transmembrane region" description="Helical" evidence="1">
    <location>
        <begin position="172"/>
        <end position="198"/>
    </location>
</feature>
<evidence type="ECO:0000256" key="1">
    <source>
        <dbReference type="SAM" id="Phobius"/>
    </source>
</evidence>
<protein>
    <submittedName>
        <fullName evidence="3">Uncharacterized protein LOC113863478 isoform X1</fullName>
    </submittedName>
</protein>
<dbReference type="KEGG" id="aprc:113863478"/>
<reference evidence="2" key="1">
    <citation type="journal article" date="2019" name="Toxins">
        <title>Detection of Abrin-Like and Prepropulchellin-Like Toxin Genes and Transcripts Using Whole Genome Sequencing and Full-Length Transcript Sequencing of Abrus precatorius.</title>
        <authorList>
            <person name="Hovde B.T."/>
            <person name="Daligault H.E."/>
            <person name="Hanschen E.R."/>
            <person name="Kunde Y.A."/>
            <person name="Johnson M.B."/>
            <person name="Starkenburg S.R."/>
            <person name="Johnson S.L."/>
        </authorList>
    </citation>
    <scope>NUCLEOTIDE SEQUENCE [LARGE SCALE GENOMIC DNA]</scope>
</reference>
<dbReference type="AlphaFoldDB" id="A0A8B8LDP1"/>
<dbReference type="RefSeq" id="XP_027352874.1">
    <property type="nucleotide sequence ID" value="XM_027497073.1"/>
</dbReference>
<accession>A0A8B8LDP1</accession>
<dbReference type="Proteomes" id="UP000694853">
    <property type="component" value="Unplaced"/>
</dbReference>
<dbReference type="GeneID" id="113863478"/>
<keyword evidence="1" id="KW-0812">Transmembrane</keyword>
<evidence type="ECO:0000313" key="2">
    <source>
        <dbReference type="Proteomes" id="UP000694853"/>
    </source>
</evidence>
<proteinExistence type="predicted"/>